<dbReference type="AlphaFoldDB" id="A0A2T0UJL7"/>
<dbReference type="EMBL" id="PVTI01000013">
    <property type="protein sequence ID" value="PRY58120.1"/>
    <property type="molecule type" value="Genomic_DNA"/>
</dbReference>
<evidence type="ECO:0008006" key="4">
    <source>
        <dbReference type="Google" id="ProtNLM"/>
    </source>
</evidence>
<gene>
    <name evidence="2" type="ORF">BCF74_11343</name>
</gene>
<evidence type="ECO:0000313" key="2">
    <source>
        <dbReference type="EMBL" id="PRY58120.1"/>
    </source>
</evidence>
<keyword evidence="1" id="KW-1133">Transmembrane helix</keyword>
<accession>A0A2T0UJL7</accession>
<dbReference type="RefSeq" id="WP_106297651.1">
    <property type="nucleotide sequence ID" value="NZ_PVTI01000013.1"/>
</dbReference>
<dbReference type="Proteomes" id="UP000237822">
    <property type="component" value="Unassembled WGS sequence"/>
</dbReference>
<evidence type="ECO:0000256" key="1">
    <source>
        <dbReference type="SAM" id="Phobius"/>
    </source>
</evidence>
<keyword evidence="1" id="KW-0812">Transmembrane</keyword>
<sequence>MSSSFPPPSGQPGPYAAAPAHGAPYPYGGPAAYGGAPGGQPPSRGFNPWLAAGLGALGGAIMTTLLAMVMWFAMGYPMPWETPQDYAAEWTGQVDPDASGRVPGPVLSDAVTEMSDGYYVDVSCPDTPRVTADITTVCRVDDGIEPFTAVVLFLNDSGDFEVAEFYTANGS</sequence>
<reference evidence="2 3" key="1">
    <citation type="submission" date="2018-03" db="EMBL/GenBank/DDBJ databases">
        <title>Genomic Encyclopedia of Archaeal and Bacterial Type Strains, Phase II (KMG-II): from individual species to whole genera.</title>
        <authorList>
            <person name="Goeker M."/>
        </authorList>
    </citation>
    <scope>NUCLEOTIDE SEQUENCE [LARGE SCALE GENOMIC DNA]</scope>
    <source>
        <strain evidence="2 3">ATCC BAA-1496</strain>
    </source>
</reference>
<proteinExistence type="predicted"/>
<comment type="caution">
    <text evidence="2">The sequence shown here is derived from an EMBL/GenBank/DDBJ whole genome shotgun (WGS) entry which is preliminary data.</text>
</comment>
<protein>
    <recommendedName>
        <fullName evidence="4">DUF4333 domain-containing protein</fullName>
    </recommendedName>
</protein>
<name>A0A2T0UJL7_9MICO</name>
<evidence type="ECO:0000313" key="3">
    <source>
        <dbReference type="Proteomes" id="UP000237822"/>
    </source>
</evidence>
<feature type="transmembrane region" description="Helical" evidence="1">
    <location>
        <begin position="49"/>
        <end position="73"/>
    </location>
</feature>
<keyword evidence="3" id="KW-1185">Reference proteome</keyword>
<dbReference type="OrthoDB" id="4843799at2"/>
<keyword evidence="1" id="KW-0472">Membrane</keyword>
<organism evidence="2 3">
    <name type="scientific">Knoellia remsis</name>
    <dbReference type="NCBI Taxonomy" id="407159"/>
    <lineage>
        <taxon>Bacteria</taxon>
        <taxon>Bacillati</taxon>
        <taxon>Actinomycetota</taxon>
        <taxon>Actinomycetes</taxon>
        <taxon>Micrococcales</taxon>
        <taxon>Intrasporangiaceae</taxon>
        <taxon>Knoellia</taxon>
    </lineage>
</organism>